<feature type="region of interest" description="Disordered" evidence="1">
    <location>
        <begin position="1"/>
        <end position="25"/>
    </location>
</feature>
<keyword evidence="3" id="KW-1185">Reference proteome</keyword>
<organism evidence="2 3">
    <name type="scientific">Colletotrichum limetticola</name>
    <dbReference type="NCBI Taxonomy" id="1209924"/>
    <lineage>
        <taxon>Eukaryota</taxon>
        <taxon>Fungi</taxon>
        <taxon>Dikarya</taxon>
        <taxon>Ascomycota</taxon>
        <taxon>Pezizomycotina</taxon>
        <taxon>Sordariomycetes</taxon>
        <taxon>Hypocreomycetidae</taxon>
        <taxon>Glomerellales</taxon>
        <taxon>Glomerellaceae</taxon>
        <taxon>Colletotrichum</taxon>
        <taxon>Colletotrichum acutatum species complex</taxon>
    </lineage>
</organism>
<protein>
    <submittedName>
        <fullName evidence="2">Uncharacterized protein</fullName>
    </submittedName>
</protein>
<evidence type="ECO:0000313" key="2">
    <source>
        <dbReference type="EMBL" id="KAK0375122.1"/>
    </source>
</evidence>
<gene>
    <name evidence="2" type="ORF">CLIM01_07504</name>
</gene>
<reference evidence="2" key="1">
    <citation type="submission" date="2023-04" db="EMBL/GenBank/DDBJ databases">
        <title>Colletotrichum limetticola genome sequence.</title>
        <authorList>
            <person name="Baroncelli R."/>
        </authorList>
    </citation>
    <scope>NUCLEOTIDE SEQUENCE</scope>
    <source>
        <strain evidence="2">KLA-Anderson</strain>
    </source>
</reference>
<proteinExistence type="predicted"/>
<accession>A0ABQ9PUB1</accession>
<name>A0ABQ9PUB1_9PEZI</name>
<sequence>MSHNARPATFMATATRTLPKGQPTR</sequence>
<dbReference type="EMBL" id="JARUPT010000219">
    <property type="protein sequence ID" value="KAK0375122.1"/>
    <property type="molecule type" value="Genomic_DNA"/>
</dbReference>
<dbReference type="Proteomes" id="UP001169217">
    <property type="component" value="Unassembled WGS sequence"/>
</dbReference>
<evidence type="ECO:0000313" key="3">
    <source>
        <dbReference type="Proteomes" id="UP001169217"/>
    </source>
</evidence>
<evidence type="ECO:0000256" key="1">
    <source>
        <dbReference type="SAM" id="MobiDB-lite"/>
    </source>
</evidence>
<comment type="caution">
    <text evidence="2">The sequence shown here is derived from an EMBL/GenBank/DDBJ whole genome shotgun (WGS) entry which is preliminary data.</text>
</comment>